<keyword evidence="2" id="KW-1133">Transmembrane helix</keyword>
<evidence type="ECO:0000256" key="1">
    <source>
        <dbReference type="SAM" id="MobiDB-lite"/>
    </source>
</evidence>
<protein>
    <submittedName>
        <fullName evidence="3">(African queen) hypothetical protein</fullName>
    </submittedName>
</protein>
<feature type="region of interest" description="Disordered" evidence="1">
    <location>
        <begin position="1"/>
        <end position="34"/>
    </location>
</feature>
<keyword evidence="2" id="KW-0472">Membrane</keyword>
<proteinExistence type="predicted"/>
<dbReference type="AlphaFoldDB" id="A0A8J2QZJ9"/>
<name>A0A8J2QZJ9_9NEOP</name>
<dbReference type="Gene3D" id="3.30.420.10">
    <property type="entry name" value="Ribonuclease H-like superfamily/Ribonuclease H"/>
    <property type="match status" value="1"/>
</dbReference>
<dbReference type="OrthoDB" id="6763914at2759"/>
<sequence length="107" mass="12481">MEEDSPSHRAQKTTAWKSQKRPNVHPWPGQPPGMKNLIENVWHILQMNIAKRPEKPSNKKSGICRRNHTNRDLNYSCLVAQGAMTIILKFIQVFLIPKDYQMNSTWE</sequence>
<comment type="caution">
    <text evidence="3">The sequence shown here is derived from an EMBL/GenBank/DDBJ whole genome shotgun (WGS) entry which is preliminary data.</text>
</comment>
<keyword evidence="4" id="KW-1185">Reference proteome</keyword>
<evidence type="ECO:0000313" key="4">
    <source>
        <dbReference type="Proteomes" id="UP000789524"/>
    </source>
</evidence>
<gene>
    <name evidence="3" type="ORF">DCHRY22_LOCUS11440</name>
</gene>
<evidence type="ECO:0000256" key="2">
    <source>
        <dbReference type="SAM" id="Phobius"/>
    </source>
</evidence>
<accession>A0A8J2QZJ9</accession>
<dbReference type="GO" id="GO:0003676">
    <property type="term" value="F:nucleic acid binding"/>
    <property type="evidence" value="ECO:0007669"/>
    <property type="project" value="InterPro"/>
</dbReference>
<dbReference type="Proteomes" id="UP000789524">
    <property type="component" value="Unassembled WGS sequence"/>
</dbReference>
<reference evidence="3" key="1">
    <citation type="submission" date="2021-09" db="EMBL/GenBank/DDBJ databases">
        <authorList>
            <person name="Martin H S."/>
        </authorList>
    </citation>
    <scope>NUCLEOTIDE SEQUENCE</scope>
</reference>
<evidence type="ECO:0000313" key="3">
    <source>
        <dbReference type="EMBL" id="CAG9575563.1"/>
    </source>
</evidence>
<dbReference type="InterPro" id="IPR036397">
    <property type="entry name" value="RNaseH_sf"/>
</dbReference>
<keyword evidence="2" id="KW-0812">Transmembrane</keyword>
<dbReference type="EMBL" id="CAKASE010000074">
    <property type="protein sequence ID" value="CAG9575563.1"/>
    <property type="molecule type" value="Genomic_DNA"/>
</dbReference>
<feature type="transmembrane region" description="Helical" evidence="2">
    <location>
        <begin position="75"/>
        <end position="96"/>
    </location>
</feature>
<organism evidence="3 4">
    <name type="scientific">Danaus chrysippus</name>
    <name type="common">African queen</name>
    <dbReference type="NCBI Taxonomy" id="151541"/>
    <lineage>
        <taxon>Eukaryota</taxon>
        <taxon>Metazoa</taxon>
        <taxon>Ecdysozoa</taxon>
        <taxon>Arthropoda</taxon>
        <taxon>Hexapoda</taxon>
        <taxon>Insecta</taxon>
        <taxon>Pterygota</taxon>
        <taxon>Neoptera</taxon>
        <taxon>Endopterygota</taxon>
        <taxon>Lepidoptera</taxon>
        <taxon>Glossata</taxon>
        <taxon>Ditrysia</taxon>
        <taxon>Papilionoidea</taxon>
        <taxon>Nymphalidae</taxon>
        <taxon>Danainae</taxon>
        <taxon>Danaini</taxon>
        <taxon>Danaina</taxon>
        <taxon>Danaus</taxon>
        <taxon>Anosia</taxon>
    </lineage>
</organism>